<keyword evidence="4" id="KW-1133">Transmembrane helix</keyword>
<keyword evidence="2" id="KW-0479">Metal-binding</keyword>
<feature type="binding site" evidence="2">
    <location>
        <position position="394"/>
    </location>
    <ligand>
        <name>Zn(2+)</name>
        <dbReference type="ChEBI" id="CHEBI:29105"/>
    </ligand>
</feature>
<accession>A0A1Y2BC80</accession>
<dbReference type="PANTHER" id="PTHR11085">
    <property type="entry name" value="NAD-DEPENDENT PROTEIN DEACYLASE SIRTUIN-5, MITOCHONDRIAL-RELATED"/>
    <property type="match status" value="1"/>
</dbReference>
<sequence length="522" mass="60677">MNNFNNKFLKLFNFVLIILFLNYLEFYFIKKVTETSNLIGDEDSSLKENLKLNKIEKLINSLVKGEEKEDKQATTIQNQAQVQTTTAFENMEMDRKAITSTTTSTSTPTQAQSSNSNSNSNFDKRMKKEEEEAKEASPLSTPKETQIEDEVDSKKSEKEKEKEKEKNQTTTSTTSIIKEEGLESNQNEKYNEHEHGHEHENEHENKNQNQNQNQNQQPSQQEKDELTQKIELIKKLIKESDSILIGGGAGLSLAAGLDNEGLKFEENFKDFIEAYGFTDLYSGGFYPFKTIEEKWGYFSRNCVTYIDATATKLYKDLLRLVREKDYFVLTTNVDDQFEKAGFPSQKIFATQGDFTHLQCSIPCHNKLYESIDLLKEMVSKTVDRKIPTELIPKCPRCGKPMTTHLRVDNAFVMNEYWYQQQAAYEAFLHRNEDKRLLLLEFGVGFNTPSIIRFPFERQTMQHEEWHLVRFNKDYAGLIVRGYPGDTLNDWAMLKTLRYPNHFQDRFIPVSEDLNEVVKRLLE</sequence>
<comment type="caution">
    <text evidence="6">The sequence shown here is derived from an EMBL/GenBank/DDBJ whole genome shotgun (WGS) entry which is preliminary data.</text>
</comment>
<evidence type="ECO:0000313" key="6">
    <source>
        <dbReference type="EMBL" id="ORY31695.1"/>
    </source>
</evidence>
<feature type="transmembrane region" description="Helical" evidence="4">
    <location>
        <begin position="12"/>
        <end position="29"/>
    </location>
</feature>
<dbReference type="PROSITE" id="PS50305">
    <property type="entry name" value="SIRTUIN"/>
    <property type="match status" value="1"/>
</dbReference>
<proteinExistence type="predicted"/>
<dbReference type="GO" id="GO:0046872">
    <property type="term" value="F:metal ion binding"/>
    <property type="evidence" value="ECO:0007669"/>
    <property type="project" value="UniProtKB-KW"/>
</dbReference>
<keyword evidence="1" id="KW-0520">NAD</keyword>
<dbReference type="GO" id="GO:0017136">
    <property type="term" value="F:histone deacetylase activity, NAD-dependent"/>
    <property type="evidence" value="ECO:0007669"/>
    <property type="project" value="TreeGrafter"/>
</dbReference>
<feature type="compositionally biased region" description="Low complexity" evidence="3">
    <location>
        <begin position="207"/>
        <end position="220"/>
    </location>
</feature>
<dbReference type="STRING" id="1754190.A0A1Y2BC80"/>
<feature type="binding site" evidence="2">
    <location>
        <position position="397"/>
    </location>
    <ligand>
        <name>Zn(2+)</name>
        <dbReference type="ChEBI" id="CHEBI:29105"/>
    </ligand>
</feature>
<dbReference type="Gene3D" id="3.40.50.1220">
    <property type="entry name" value="TPP-binding domain"/>
    <property type="match status" value="1"/>
</dbReference>
<feature type="compositionally biased region" description="Low complexity" evidence="3">
    <location>
        <begin position="99"/>
        <end position="121"/>
    </location>
</feature>
<keyword evidence="7" id="KW-1185">Reference proteome</keyword>
<feature type="compositionally biased region" description="Basic and acidic residues" evidence="3">
    <location>
        <begin position="152"/>
        <end position="167"/>
    </location>
</feature>
<dbReference type="InterPro" id="IPR026590">
    <property type="entry name" value="Ssirtuin_cat_dom"/>
</dbReference>
<keyword evidence="4" id="KW-0812">Transmembrane</keyword>
<comment type="caution">
    <text evidence="2">Lacks conserved residue(s) required for the propagation of feature annotation.</text>
</comment>
<keyword evidence="4" id="KW-0472">Membrane</keyword>
<feature type="domain" description="Deacetylase sirtuin-type" evidence="5">
    <location>
        <begin position="223"/>
        <end position="522"/>
    </location>
</feature>
<feature type="region of interest" description="Disordered" evidence="3">
    <location>
        <begin position="99"/>
        <end position="225"/>
    </location>
</feature>
<dbReference type="EMBL" id="MCOG01000168">
    <property type="protein sequence ID" value="ORY31695.1"/>
    <property type="molecule type" value="Genomic_DNA"/>
</dbReference>
<feature type="binding site" evidence="2">
    <location>
        <position position="359"/>
    </location>
    <ligand>
        <name>Zn(2+)</name>
        <dbReference type="ChEBI" id="CHEBI:29105"/>
    </ligand>
</feature>
<evidence type="ECO:0000313" key="7">
    <source>
        <dbReference type="Proteomes" id="UP000193920"/>
    </source>
</evidence>
<evidence type="ECO:0000259" key="5">
    <source>
        <dbReference type="PROSITE" id="PS50305"/>
    </source>
</evidence>
<dbReference type="GO" id="GO:0070403">
    <property type="term" value="F:NAD+ binding"/>
    <property type="evidence" value="ECO:0007669"/>
    <property type="project" value="TreeGrafter"/>
</dbReference>
<reference evidence="6 7" key="1">
    <citation type="submission" date="2016-08" db="EMBL/GenBank/DDBJ databases">
        <title>A Parts List for Fungal Cellulosomes Revealed by Comparative Genomics.</title>
        <authorList>
            <consortium name="DOE Joint Genome Institute"/>
            <person name="Haitjema C.H."/>
            <person name="Gilmore S.P."/>
            <person name="Henske J.K."/>
            <person name="Solomon K.V."/>
            <person name="De Groot R."/>
            <person name="Kuo A."/>
            <person name="Mondo S.J."/>
            <person name="Salamov A.A."/>
            <person name="Labutti K."/>
            <person name="Zhao Z."/>
            <person name="Chiniquy J."/>
            <person name="Barry K."/>
            <person name="Brewer H.M."/>
            <person name="Purvine S.O."/>
            <person name="Wright A.T."/>
            <person name="Boxma B."/>
            <person name="Van Alen T."/>
            <person name="Hackstein J.H."/>
            <person name="Baker S.E."/>
            <person name="Grigoriev I.V."/>
            <person name="O'Malley M.A."/>
        </authorList>
    </citation>
    <scope>NUCLEOTIDE SEQUENCE [LARGE SCALE GENOMIC DNA]</scope>
    <source>
        <strain evidence="6 7">G1</strain>
    </source>
</reference>
<evidence type="ECO:0000256" key="4">
    <source>
        <dbReference type="SAM" id="Phobius"/>
    </source>
</evidence>
<evidence type="ECO:0000256" key="2">
    <source>
        <dbReference type="PROSITE-ProRule" id="PRU00236"/>
    </source>
</evidence>
<keyword evidence="2" id="KW-0862">Zinc</keyword>
<feature type="binding site" evidence="2">
    <location>
        <position position="363"/>
    </location>
    <ligand>
        <name>Zn(2+)</name>
        <dbReference type="ChEBI" id="CHEBI:29105"/>
    </ligand>
</feature>
<dbReference type="GO" id="GO:0005634">
    <property type="term" value="C:nucleus"/>
    <property type="evidence" value="ECO:0007669"/>
    <property type="project" value="TreeGrafter"/>
</dbReference>
<feature type="compositionally biased region" description="Basic and acidic residues" evidence="3">
    <location>
        <begin position="122"/>
        <end position="135"/>
    </location>
</feature>
<evidence type="ECO:0000256" key="3">
    <source>
        <dbReference type="SAM" id="MobiDB-lite"/>
    </source>
</evidence>
<feature type="compositionally biased region" description="Basic and acidic residues" evidence="3">
    <location>
        <begin position="189"/>
        <end position="206"/>
    </location>
</feature>
<dbReference type="PANTHER" id="PTHR11085:SF10">
    <property type="entry name" value="NAD-DEPENDENT PROTEIN DEACYLASE SIRTUIN-5, MITOCHONDRIAL-RELATED"/>
    <property type="match status" value="1"/>
</dbReference>
<gene>
    <name evidence="6" type="ORF">LY90DRAFT_705283</name>
</gene>
<organism evidence="6 7">
    <name type="scientific">Neocallimastix californiae</name>
    <dbReference type="NCBI Taxonomy" id="1754190"/>
    <lineage>
        <taxon>Eukaryota</taxon>
        <taxon>Fungi</taxon>
        <taxon>Fungi incertae sedis</taxon>
        <taxon>Chytridiomycota</taxon>
        <taxon>Chytridiomycota incertae sedis</taxon>
        <taxon>Neocallimastigomycetes</taxon>
        <taxon>Neocallimastigales</taxon>
        <taxon>Neocallimastigaceae</taxon>
        <taxon>Neocallimastix</taxon>
    </lineage>
</organism>
<dbReference type="SUPFAM" id="SSF52467">
    <property type="entry name" value="DHS-like NAD/FAD-binding domain"/>
    <property type="match status" value="1"/>
</dbReference>
<protein>
    <submittedName>
        <fullName evidence="6">DHS-like NAD/FAD-binding domain-containing protein</fullName>
    </submittedName>
</protein>
<dbReference type="OrthoDB" id="6077599at2759"/>
<dbReference type="InterPro" id="IPR029035">
    <property type="entry name" value="DHS-like_NAD/FAD-binding_dom"/>
</dbReference>
<dbReference type="AlphaFoldDB" id="A0A1Y2BC80"/>
<name>A0A1Y2BC80_9FUNG</name>
<dbReference type="Proteomes" id="UP000193920">
    <property type="component" value="Unassembled WGS sequence"/>
</dbReference>
<evidence type="ECO:0000256" key="1">
    <source>
        <dbReference type="ARBA" id="ARBA00023027"/>
    </source>
</evidence>
<dbReference type="InterPro" id="IPR050134">
    <property type="entry name" value="NAD-dep_sirtuin_deacylases"/>
</dbReference>